<sequence length="125" mass="14313">MLFSPDDLLNHLFALQTQTLTSERLSQVVASLLDHHNQPWQLKCGQHRQLGDTPHYWVEWQQRLVDFRYPGLSQPEMGIRPIADVEADYLSANTEPFSPVPKVLLASFCCNDHAHFDHLAAKPQP</sequence>
<reference evidence="2" key="1">
    <citation type="submission" date="2016-10" db="EMBL/GenBank/DDBJ databases">
        <authorList>
            <person name="Varghese N."/>
            <person name="Submissions S."/>
        </authorList>
    </citation>
    <scope>NUCLEOTIDE SEQUENCE [LARGE SCALE GENOMIC DNA]</scope>
    <source>
        <strain evidence="2">DSM 23317</strain>
    </source>
</reference>
<organism evidence="1 2">
    <name type="scientific">Ferrimonas sediminum</name>
    <dbReference type="NCBI Taxonomy" id="718193"/>
    <lineage>
        <taxon>Bacteria</taxon>
        <taxon>Pseudomonadati</taxon>
        <taxon>Pseudomonadota</taxon>
        <taxon>Gammaproteobacteria</taxon>
        <taxon>Alteromonadales</taxon>
        <taxon>Ferrimonadaceae</taxon>
        <taxon>Ferrimonas</taxon>
    </lineage>
</organism>
<protein>
    <submittedName>
        <fullName evidence="1">Uncharacterized protein</fullName>
    </submittedName>
</protein>
<evidence type="ECO:0000313" key="1">
    <source>
        <dbReference type="EMBL" id="SDJ95625.1"/>
    </source>
</evidence>
<keyword evidence="2" id="KW-1185">Reference proteome</keyword>
<gene>
    <name evidence="1" type="ORF">SAMN04488540_11644</name>
</gene>
<accession>A0A1G8Y0G6</accession>
<dbReference type="EMBL" id="FNEM01000016">
    <property type="protein sequence ID" value="SDJ95625.1"/>
    <property type="molecule type" value="Genomic_DNA"/>
</dbReference>
<proteinExistence type="predicted"/>
<dbReference type="AlphaFoldDB" id="A0A1G8Y0G6"/>
<evidence type="ECO:0000313" key="2">
    <source>
        <dbReference type="Proteomes" id="UP000199527"/>
    </source>
</evidence>
<dbReference type="Proteomes" id="UP000199527">
    <property type="component" value="Unassembled WGS sequence"/>
</dbReference>
<name>A0A1G8Y0G6_9GAMM</name>